<organism evidence="1 2">
    <name type="scientific">Leadbettera azotonutricia (strain ATCC BAA-888 / DSM 13862 / ZAS-9)</name>
    <name type="common">Treponema azotonutricium</name>
    <dbReference type="NCBI Taxonomy" id="545695"/>
    <lineage>
        <taxon>Bacteria</taxon>
        <taxon>Pseudomonadati</taxon>
        <taxon>Spirochaetota</taxon>
        <taxon>Spirochaetia</taxon>
        <taxon>Spirochaetales</taxon>
        <taxon>Breznakiellaceae</taxon>
        <taxon>Leadbettera</taxon>
    </lineage>
</organism>
<dbReference type="AlphaFoldDB" id="F5YB33"/>
<protein>
    <submittedName>
        <fullName evidence="1">Uncharacterized protein</fullName>
    </submittedName>
</protein>
<gene>
    <name evidence="1" type="ordered locus">TREAZ_3036</name>
</gene>
<reference evidence="1 2" key="2">
    <citation type="journal article" date="2011" name="ISME J.">
        <title>RNA-seq reveals cooperative metabolic interactions between two termite-gut spirochete species in co-culture.</title>
        <authorList>
            <person name="Rosenthal A.Z."/>
            <person name="Matson E.G."/>
            <person name="Eldar A."/>
            <person name="Leadbetter J.R."/>
        </authorList>
    </citation>
    <scope>NUCLEOTIDE SEQUENCE [LARGE SCALE GENOMIC DNA]</scope>
    <source>
        <strain evidence="2">ATCC BAA-888 / DSM 13862 / ZAS-9</strain>
    </source>
</reference>
<dbReference type="STRING" id="545695.TREAZ_3036"/>
<reference evidence="2" key="1">
    <citation type="submission" date="2009-12" db="EMBL/GenBank/DDBJ databases">
        <title>Complete sequence of Treponema azotonutricium strain ZAS-9.</title>
        <authorList>
            <person name="Tetu S.G."/>
            <person name="Matson E."/>
            <person name="Ren Q."/>
            <person name="Seshadri R."/>
            <person name="Elbourne L."/>
            <person name="Hassan K.A."/>
            <person name="Durkin A."/>
            <person name="Radune D."/>
            <person name="Mohamoud Y."/>
            <person name="Shay R."/>
            <person name="Jin S."/>
            <person name="Zhang X."/>
            <person name="Lucey K."/>
            <person name="Ballor N.R."/>
            <person name="Ottesen E."/>
            <person name="Rosenthal R."/>
            <person name="Allen A."/>
            <person name="Leadbetter J.R."/>
            <person name="Paulsen I.T."/>
        </authorList>
    </citation>
    <scope>NUCLEOTIDE SEQUENCE [LARGE SCALE GENOMIC DNA]</scope>
    <source>
        <strain evidence="2">ATCC BAA-888 / DSM 13862 / ZAS-9</strain>
    </source>
</reference>
<dbReference type="EMBL" id="CP001841">
    <property type="protein sequence ID" value="AEF81100.1"/>
    <property type="molecule type" value="Genomic_DNA"/>
</dbReference>
<proteinExistence type="predicted"/>
<dbReference type="InParanoid" id="F5YB33"/>
<evidence type="ECO:0000313" key="2">
    <source>
        <dbReference type="Proteomes" id="UP000009222"/>
    </source>
</evidence>
<evidence type="ECO:0000313" key="1">
    <source>
        <dbReference type="EMBL" id="AEF81100.1"/>
    </source>
</evidence>
<dbReference type="HOGENOM" id="CLU_3206536_0_0_12"/>
<name>F5YB33_LEAAZ</name>
<dbReference type="Proteomes" id="UP000009222">
    <property type="component" value="Chromosome"/>
</dbReference>
<keyword evidence="2" id="KW-1185">Reference proteome</keyword>
<dbReference type="KEGG" id="taz:TREAZ_3036"/>
<sequence>MVHHGFSVIFGQTNPFSGKPGNWGLNPFKEIKEPAAAETGWQNLP</sequence>
<accession>F5YB33</accession>